<name>A0A239BCZ5_9ACTN</name>
<gene>
    <name evidence="2" type="ORF">SAMN06264365_109135</name>
</gene>
<dbReference type="EMBL" id="FZNR01000009">
    <property type="protein sequence ID" value="SNS05895.1"/>
    <property type="molecule type" value="Genomic_DNA"/>
</dbReference>
<accession>A0A239BCZ5</accession>
<sequence>MLHMNPAGEKPVNQGDEHRGAQVMPVAVDDERPMVL</sequence>
<organism evidence="2 3">
    <name type="scientific">Actinoplanes regularis</name>
    <dbReference type="NCBI Taxonomy" id="52697"/>
    <lineage>
        <taxon>Bacteria</taxon>
        <taxon>Bacillati</taxon>
        <taxon>Actinomycetota</taxon>
        <taxon>Actinomycetes</taxon>
        <taxon>Micromonosporales</taxon>
        <taxon>Micromonosporaceae</taxon>
        <taxon>Actinoplanes</taxon>
    </lineage>
</organism>
<proteinExistence type="predicted"/>
<protein>
    <submittedName>
        <fullName evidence="2">Uncharacterized protein</fullName>
    </submittedName>
</protein>
<keyword evidence="3" id="KW-1185">Reference proteome</keyword>
<dbReference type="AlphaFoldDB" id="A0A239BCZ5"/>
<feature type="region of interest" description="Disordered" evidence="1">
    <location>
        <begin position="1"/>
        <end position="36"/>
    </location>
</feature>
<dbReference type="Proteomes" id="UP000198415">
    <property type="component" value="Unassembled WGS sequence"/>
</dbReference>
<evidence type="ECO:0000313" key="3">
    <source>
        <dbReference type="Proteomes" id="UP000198415"/>
    </source>
</evidence>
<evidence type="ECO:0000256" key="1">
    <source>
        <dbReference type="SAM" id="MobiDB-lite"/>
    </source>
</evidence>
<evidence type="ECO:0000313" key="2">
    <source>
        <dbReference type="EMBL" id="SNS05895.1"/>
    </source>
</evidence>
<reference evidence="2 3" key="1">
    <citation type="submission" date="2017-06" db="EMBL/GenBank/DDBJ databases">
        <authorList>
            <person name="Kim H.J."/>
            <person name="Triplett B.A."/>
        </authorList>
    </citation>
    <scope>NUCLEOTIDE SEQUENCE [LARGE SCALE GENOMIC DNA]</scope>
    <source>
        <strain evidence="2 3">DSM 43151</strain>
    </source>
</reference>